<sequence>MATSGTMASPIIIVDDDEIQSPELRISRLRRGPRRDYRYLDYERVLAESIDDTTGSTSSRKRRRTETKERSTLDDAFKKLRTTFDGEITMLRERNRMLRDELRLKRNEHQKGKEVLIQLREKLRCKICYEHPDRWATLACGHMFCLSCAENPENPKTPKKCPLCRAPVKGFLPCYPFAG</sequence>
<feature type="domain" description="RING-type" evidence="6">
    <location>
        <begin position="125"/>
        <end position="165"/>
    </location>
</feature>
<keyword evidence="1" id="KW-0479">Metal-binding</keyword>
<keyword evidence="8" id="KW-1185">Reference proteome</keyword>
<keyword evidence="3" id="KW-0862">Zinc</keyword>
<dbReference type="Proteomes" id="UP001213681">
    <property type="component" value="Unassembled WGS sequence"/>
</dbReference>
<dbReference type="AlphaFoldDB" id="A0AAD6C3U6"/>
<dbReference type="PANTHER" id="PTHR12109">
    <property type="entry name" value="RING FINGER PROTEIN 141-RELATED"/>
    <property type="match status" value="1"/>
</dbReference>
<accession>A0AAD6C3U6</accession>
<dbReference type="PROSITE" id="PS00518">
    <property type="entry name" value="ZF_RING_1"/>
    <property type="match status" value="1"/>
</dbReference>
<evidence type="ECO:0000256" key="1">
    <source>
        <dbReference type="ARBA" id="ARBA00022723"/>
    </source>
</evidence>
<organism evidence="7 8">
    <name type="scientific">Penicillium daleae</name>
    <dbReference type="NCBI Taxonomy" id="63821"/>
    <lineage>
        <taxon>Eukaryota</taxon>
        <taxon>Fungi</taxon>
        <taxon>Dikarya</taxon>
        <taxon>Ascomycota</taxon>
        <taxon>Pezizomycotina</taxon>
        <taxon>Eurotiomycetes</taxon>
        <taxon>Eurotiomycetidae</taxon>
        <taxon>Eurotiales</taxon>
        <taxon>Aspergillaceae</taxon>
        <taxon>Penicillium</taxon>
    </lineage>
</organism>
<dbReference type="GeneID" id="81599568"/>
<dbReference type="EMBL" id="JAPVEA010000006">
    <property type="protein sequence ID" value="KAJ5449494.1"/>
    <property type="molecule type" value="Genomic_DNA"/>
</dbReference>
<evidence type="ECO:0000256" key="2">
    <source>
        <dbReference type="ARBA" id="ARBA00022771"/>
    </source>
</evidence>
<evidence type="ECO:0000313" key="8">
    <source>
        <dbReference type="Proteomes" id="UP001213681"/>
    </source>
</evidence>
<dbReference type="InterPro" id="IPR013083">
    <property type="entry name" value="Znf_RING/FYVE/PHD"/>
</dbReference>
<dbReference type="InterPro" id="IPR047126">
    <property type="entry name" value="RNF141-like"/>
</dbReference>
<dbReference type="Gene3D" id="3.30.40.10">
    <property type="entry name" value="Zinc/RING finger domain, C3HC4 (zinc finger)"/>
    <property type="match status" value="1"/>
</dbReference>
<evidence type="ECO:0000256" key="5">
    <source>
        <dbReference type="SAM" id="MobiDB-lite"/>
    </source>
</evidence>
<dbReference type="PANTHER" id="PTHR12109:SF5">
    <property type="entry name" value="RING-TYPE DOMAIN-CONTAINING PROTEIN"/>
    <property type="match status" value="1"/>
</dbReference>
<dbReference type="InterPro" id="IPR017907">
    <property type="entry name" value="Znf_RING_CS"/>
</dbReference>
<protein>
    <recommendedName>
        <fullName evidence="6">RING-type domain-containing protein</fullName>
    </recommendedName>
</protein>
<reference evidence="7" key="2">
    <citation type="journal article" date="2023" name="IMA Fungus">
        <title>Comparative genomic study of the Penicillium genus elucidates a diverse pangenome and 15 lateral gene transfer events.</title>
        <authorList>
            <person name="Petersen C."/>
            <person name="Sorensen T."/>
            <person name="Nielsen M.R."/>
            <person name="Sondergaard T.E."/>
            <person name="Sorensen J.L."/>
            <person name="Fitzpatrick D.A."/>
            <person name="Frisvad J.C."/>
            <person name="Nielsen K.L."/>
        </authorList>
    </citation>
    <scope>NUCLEOTIDE SEQUENCE</scope>
    <source>
        <strain evidence="7">IBT 16125</strain>
    </source>
</reference>
<evidence type="ECO:0000313" key="7">
    <source>
        <dbReference type="EMBL" id="KAJ5449494.1"/>
    </source>
</evidence>
<proteinExistence type="predicted"/>
<dbReference type="GO" id="GO:0008270">
    <property type="term" value="F:zinc ion binding"/>
    <property type="evidence" value="ECO:0007669"/>
    <property type="project" value="UniProtKB-KW"/>
</dbReference>
<dbReference type="Pfam" id="PF13920">
    <property type="entry name" value="zf-C3HC4_3"/>
    <property type="match status" value="1"/>
</dbReference>
<feature type="region of interest" description="Disordered" evidence="5">
    <location>
        <begin position="51"/>
        <end position="72"/>
    </location>
</feature>
<dbReference type="SUPFAM" id="SSF57850">
    <property type="entry name" value="RING/U-box"/>
    <property type="match status" value="1"/>
</dbReference>
<evidence type="ECO:0000259" key="6">
    <source>
        <dbReference type="PROSITE" id="PS50089"/>
    </source>
</evidence>
<name>A0AAD6C3U6_9EURO</name>
<keyword evidence="2 4" id="KW-0863">Zinc-finger</keyword>
<evidence type="ECO:0000256" key="3">
    <source>
        <dbReference type="ARBA" id="ARBA00022833"/>
    </source>
</evidence>
<dbReference type="SMART" id="SM00184">
    <property type="entry name" value="RING"/>
    <property type="match status" value="1"/>
</dbReference>
<dbReference type="InterPro" id="IPR001841">
    <property type="entry name" value="Znf_RING"/>
</dbReference>
<dbReference type="RefSeq" id="XP_056765029.1">
    <property type="nucleotide sequence ID" value="XM_056909325.1"/>
</dbReference>
<gene>
    <name evidence="7" type="ORF">N7458_005943</name>
</gene>
<evidence type="ECO:0000256" key="4">
    <source>
        <dbReference type="PROSITE-ProRule" id="PRU00175"/>
    </source>
</evidence>
<dbReference type="PROSITE" id="PS50089">
    <property type="entry name" value="ZF_RING_2"/>
    <property type="match status" value="1"/>
</dbReference>
<reference evidence="7" key="1">
    <citation type="submission" date="2022-12" db="EMBL/GenBank/DDBJ databases">
        <authorList>
            <person name="Petersen C."/>
        </authorList>
    </citation>
    <scope>NUCLEOTIDE SEQUENCE</scope>
    <source>
        <strain evidence="7">IBT 16125</strain>
    </source>
</reference>
<comment type="caution">
    <text evidence="7">The sequence shown here is derived from an EMBL/GenBank/DDBJ whole genome shotgun (WGS) entry which is preliminary data.</text>
</comment>